<dbReference type="InterPro" id="IPR011004">
    <property type="entry name" value="Trimer_LpxA-like_sf"/>
</dbReference>
<dbReference type="GO" id="GO:0006535">
    <property type="term" value="P:cysteine biosynthetic process from serine"/>
    <property type="evidence" value="ECO:0007669"/>
    <property type="project" value="InterPro"/>
</dbReference>
<dbReference type="CDD" id="cd00051">
    <property type="entry name" value="EFh"/>
    <property type="match status" value="1"/>
</dbReference>
<dbReference type="InterPro" id="IPR018247">
    <property type="entry name" value="EF_Hand_1_Ca_BS"/>
</dbReference>
<dbReference type="GO" id="GO:0005737">
    <property type="term" value="C:cytoplasm"/>
    <property type="evidence" value="ECO:0007669"/>
    <property type="project" value="InterPro"/>
</dbReference>
<comment type="pathway">
    <text evidence="1">Amino-acid biosynthesis; L-cysteine biosynthesis; L-cysteine from L-serine: step 1/2.</text>
</comment>
<dbReference type="AlphaFoldDB" id="A0A7S2W5N8"/>
<dbReference type="PANTHER" id="PTHR42811">
    <property type="entry name" value="SERINE ACETYLTRANSFERASE"/>
    <property type="match status" value="1"/>
</dbReference>
<protein>
    <recommendedName>
        <fullName evidence="3">serine O-acetyltransferase</fullName>
        <ecNumber evidence="3">2.3.1.30</ecNumber>
    </recommendedName>
</protein>
<dbReference type="FunFam" id="2.160.10.10:FF:000002">
    <property type="entry name" value="Serine acetyltransferase"/>
    <property type="match status" value="1"/>
</dbReference>
<dbReference type="CDD" id="cd03354">
    <property type="entry name" value="LbH_SAT"/>
    <property type="match status" value="1"/>
</dbReference>
<keyword evidence="6" id="KW-0106">Calcium</keyword>
<feature type="transmembrane region" description="Helical" evidence="9">
    <location>
        <begin position="6"/>
        <end position="24"/>
    </location>
</feature>
<dbReference type="InterPro" id="IPR053376">
    <property type="entry name" value="Serine_acetyltransferase"/>
</dbReference>
<feature type="domain" description="EF-hand" evidence="10">
    <location>
        <begin position="344"/>
        <end position="379"/>
    </location>
</feature>
<dbReference type="SUPFAM" id="SSF47473">
    <property type="entry name" value="EF-hand"/>
    <property type="match status" value="1"/>
</dbReference>
<dbReference type="PROSITE" id="PS00018">
    <property type="entry name" value="EF_HAND_1"/>
    <property type="match status" value="1"/>
</dbReference>
<dbReference type="Pfam" id="PF13499">
    <property type="entry name" value="EF-hand_7"/>
    <property type="match status" value="1"/>
</dbReference>
<dbReference type="EC" id="2.3.1.30" evidence="3"/>
<keyword evidence="9" id="KW-1133">Transmembrane helix</keyword>
<dbReference type="InterPro" id="IPR005881">
    <property type="entry name" value="Ser_O-AcTrfase"/>
</dbReference>
<evidence type="ECO:0000256" key="2">
    <source>
        <dbReference type="ARBA" id="ARBA00007274"/>
    </source>
</evidence>
<dbReference type="EMBL" id="HBHJ01005517">
    <property type="protein sequence ID" value="CAD9668541.1"/>
    <property type="molecule type" value="Transcribed_RNA"/>
</dbReference>
<dbReference type="InterPro" id="IPR042122">
    <property type="entry name" value="Ser_AcTrfase_N_sf"/>
</dbReference>
<dbReference type="InterPro" id="IPR001451">
    <property type="entry name" value="Hexapep"/>
</dbReference>
<evidence type="ECO:0000256" key="9">
    <source>
        <dbReference type="SAM" id="Phobius"/>
    </source>
</evidence>
<evidence type="ECO:0000256" key="7">
    <source>
        <dbReference type="ARBA" id="ARBA00023315"/>
    </source>
</evidence>
<evidence type="ECO:0000256" key="3">
    <source>
        <dbReference type="ARBA" id="ARBA00013266"/>
    </source>
</evidence>
<reference evidence="11" key="1">
    <citation type="submission" date="2021-01" db="EMBL/GenBank/DDBJ databases">
        <authorList>
            <person name="Corre E."/>
            <person name="Pelletier E."/>
            <person name="Niang G."/>
            <person name="Scheremetjew M."/>
            <person name="Finn R."/>
            <person name="Kale V."/>
            <person name="Holt S."/>
            <person name="Cochrane G."/>
            <person name="Meng A."/>
            <person name="Brown T."/>
            <person name="Cohen L."/>
        </authorList>
    </citation>
    <scope>NUCLEOTIDE SEQUENCE</scope>
    <source>
        <strain evidence="11">CCMP1243</strain>
    </source>
</reference>
<proteinExistence type="inferred from homology"/>
<keyword evidence="4" id="KW-0028">Amino-acid biosynthesis</keyword>
<dbReference type="InterPro" id="IPR018357">
    <property type="entry name" value="Hexapep_transf_CS"/>
</dbReference>
<evidence type="ECO:0000256" key="8">
    <source>
        <dbReference type="SAM" id="MobiDB-lite"/>
    </source>
</evidence>
<dbReference type="NCBIfam" id="NF041874">
    <property type="entry name" value="EPS_EpsC"/>
    <property type="match status" value="1"/>
</dbReference>
<evidence type="ECO:0000256" key="6">
    <source>
        <dbReference type="ARBA" id="ARBA00022837"/>
    </source>
</evidence>
<dbReference type="Gene3D" id="1.10.3130.10">
    <property type="entry name" value="serine acetyltransferase, domain 1"/>
    <property type="match status" value="1"/>
</dbReference>
<dbReference type="Pfam" id="PF00132">
    <property type="entry name" value="Hexapep"/>
    <property type="match status" value="1"/>
</dbReference>
<keyword evidence="5" id="KW-0808">Transferase</keyword>
<keyword evidence="7" id="KW-0012">Acyltransferase</keyword>
<dbReference type="GO" id="GO:0009001">
    <property type="term" value="F:serine O-acetyltransferase activity"/>
    <property type="evidence" value="ECO:0007669"/>
    <property type="project" value="UniProtKB-EC"/>
</dbReference>
<dbReference type="NCBIfam" id="TIGR01172">
    <property type="entry name" value="cysE"/>
    <property type="match status" value="1"/>
</dbReference>
<evidence type="ECO:0000256" key="4">
    <source>
        <dbReference type="ARBA" id="ARBA00022605"/>
    </source>
</evidence>
<feature type="compositionally biased region" description="Low complexity" evidence="8">
    <location>
        <begin position="437"/>
        <end position="450"/>
    </location>
</feature>
<evidence type="ECO:0000313" key="11">
    <source>
        <dbReference type="EMBL" id="CAD9668541.1"/>
    </source>
</evidence>
<gene>
    <name evidence="11" type="ORF">RMAR1173_LOCUS3637</name>
</gene>
<dbReference type="Pfam" id="PF06426">
    <property type="entry name" value="SATase_N"/>
    <property type="match status" value="1"/>
</dbReference>
<dbReference type="PROSITE" id="PS50222">
    <property type="entry name" value="EF_HAND_2"/>
    <property type="match status" value="1"/>
</dbReference>
<dbReference type="PROSITE" id="PS00101">
    <property type="entry name" value="HEXAPEP_TRANSFERASES"/>
    <property type="match status" value="1"/>
</dbReference>
<accession>A0A7S2W5N8</accession>
<organism evidence="11">
    <name type="scientific">Rhizochromulina marina</name>
    <dbReference type="NCBI Taxonomy" id="1034831"/>
    <lineage>
        <taxon>Eukaryota</taxon>
        <taxon>Sar</taxon>
        <taxon>Stramenopiles</taxon>
        <taxon>Ochrophyta</taxon>
        <taxon>Dictyochophyceae</taxon>
        <taxon>Rhizochromulinales</taxon>
        <taxon>Rhizochromulina</taxon>
    </lineage>
</organism>
<dbReference type="InterPro" id="IPR002048">
    <property type="entry name" value="EF_hand_dom"/>
</dbReference>
<dbReference type="SMART" id="SM00971">
    <property type="entry name" value="SATase_N"/>
    <property type="match status" value="1"/>
</dbReference>
<dbReference type="Gene3D" id="2.160.10.10">
    <property type="entry name" value="Hexapeptide repeat proteins"/>
    <property type="match status" value="1"/>
</dbReference>
<comment type="similarity">
    <text evidence="2">Belongs to the transferase hexapeptide repeat family.</text>
</comment>
<dbReference type="Gene3D" id="1.10.238.10">
    <property type="entry name" value="EF-hand"/>
    <property type="match status" value="1"/>
</dbReference>
<keyword evidence="9" id="KW-0812">Transmembrane</keyword>
<dbReference type="InterPro" id="IPR010493">
    <property type="entry name" value="Ser_AcTrfase_N"/>
</dbReference>
<name>A0A7S2W5N8_9STRA</name>
<evidence type="ECO:0000256" key="1">
    <source>
        <dbReference type="ARBA" id="ARBA00004876"/>
    </source>
</evidence>
<dbReference type="InterPro" id="IPR011992">
    <property type="entry name" value="EF-hand-dom_pair"/>
</dbReference>
<dbReference type="InterPro" id="IPR045304">
    <property type="entry name" value="LbH_SAT"/>
</dbReference>
<sequence length="572" mass="60481">MDTGWLLAAAVAAGVGVVLLACVVRGKAGVRRRRGAGPRDDKLWADIVDSCTVTAAQEPGLRTFVRRAVLSHDSLEGSMTHVLAHKFATGTEAISARSWSLTFGHVLLREESAQESGQSLSNLLRADLQAVVDRDPACIDAAHALLSFKGFLGLQAHRVAHVLWHENRKAMACAIQARASELFAVDIHPAATIGSGVMIDHATGVVIGETAVVGDECTFLHGVTLGGTGKENGDRHPKLGNCVLVGAHASILGNVRIGDRAKIGCGSVVLSAIPSGATAVGLPAKVIGRSKEAKPALESDNALRQVSFRGSATNFRTIWKDLDVRCDGYLTPLQFHERLRGRGMSSGELDELFFQLDQDNDGIVSETDFKRKFHHFVRNISRDMLADLAPQGDELARLSGVSETPIAPDWNAINASTWHAGVGNMPAFPRSNEQTNPLPSIPSSPGSLVSRPLSPLDSGATKGGTVHNPSSAHVLQDGEDAAGFIIGEPEAGDPRSRPLQHMVRRGLAHSGAKNPWEATLSSSLSIAAGRPSPRKAGSLMSNSRSLAQLQELFDENLPAVTVGPDGSGGRKS</sequence>
<feature type="region of interest" description="Disordered" evidence="8">
    <location>
        <begin position="429"/>
        <end position="465"/>
    </location>
</feature>
<keyword evidence="9" id="KW-0472">Membrane</keyword>
<feature type="region of interest" description="Disordered" evidence="8">
    <location>
        <begin position="552"/>
        <end position="572"/>
    </location>
</feature>
<dbReference type="SUPFAM" id="SSF51161">
    <property type="entry name" value="Trimeric LpxA-like enzymes"/>
    <property type="match status" value="1"/>
</dbReference>
<evidence type="ECO:0000259" key="10">
    <source>
        <dbReference type="PROSITE" id="PS50222"/>
    </source>
</evidence>
<dbReference type="GO" id="GO:0005509">
    <property type="term" value="F:calcium ion binding"/>
    <property type="evidence" value="ECO:0007669"/>
    <property type="project" value="InterPro"/>
</dbReference>
<dbReference type="UniPathway" id="UPA00136">
    <property type="reaction ID" value="UER00199"/>
</dbReference>
<evidence type="ECO:0000256" key="5">
    <source>
        <dbReference type="ARBA" id="ARBA00022679"/>
    </source>
</evidence>